<evidence type="ECO:0000256" key="1">
    <source>
        <dbReference type="SAM" id="Coils"/>
    </source>
</evidence>
<dbReference type="Pfam" id="PF09546">
    <property type="entry name" value="Spore_III_AE"/>
    <property type="match status" value="1"/>
</dbReference>
<dbReference type="EMBL" id="LWDV01000008">
    <property type="protein sequence ID" value="OCL26951.1"/>
    <property type="molecule type" value="Genomic_DNA"/>
</dbReference>
<evidence type="ECO:0000313" key="4">
    <source>
        <dbReference type="EMBL" id="OCL26951.1"/>
    </source>
</evidence>
<feature type="transmembrane region" description="Helical" evidence="2">
    <location>
        <begin position="132"/>
        <end position="149"/>
    </location>
</feature>
<feature type="transmembrane region" description="Helical" evidence="2">
    <location>
        <begin position="311"/>
        <end position="334"/>
    </location>
</feature>
<reference evidence="5" key="1">
    <citation type="submission" date="2016-07" db="EMBL/GenBank/DDBJ databases">
        <authorList>
            <person name="Florea S."/>
            <person name="Webb J.S."/>
            <person name="Jaromczyk J."/>
            <person name="Schardl C.L."/>
        </authorList>
    </citation>
    <scope>NUCLEOTIDE SEQUENCE [LARGE SCALE GENOMIC DNA]</scope>
    <source>
        <strain evidence="5">Z6</strain>
    </source>
</reference>
<dbReference type="OrthoDB" id="1706761at2"/>
<reference evidence="4 5" key="2">
    <citation type="submission" date="2016-08" db="EMBL/GenBank/DDBJ databases">
        <title>Orenia metallireducens sp. nov. strain Z6, a Novel Metal-reducing Firmicute from the Deep Subsurface.</title>
        <authorList>
            <person name="Maxim B.I."/>
            <person name="Kenneth K."/>
            <person name="Flynn T.M."/>
            <person name="Oloughlin E.J."/>
            <person name="Locke R.A."/>
            <person name="Weber J.R."/>
            <person name="Egan S.M."/>
            <person name="Mackie R.I."/>
            <person name="Cann I.K."/>
        </authorList>
    </citation>
    <scope>NUCLEOTIDE SEQUENCE [LARGE SCALE GENOMIC DNA]</scope>
    <source>
        <strain evidence="4 5">Z6</strain>
    </source>
</reference>
<dbReference type="InterPro" id="IPR014194">
    <property type="entry name" value="Spore_III_AE"/>
</dbReference>
<feature type="transmembrane region" description="Helical" evidence="2">
    <location>
        <begin position="196"/>
        <end position="222"/>
    </location>
</feature>
<protein>
    <submittedName>
        <fullName evidence="4">Stage III sporulation protein AE</fullName>
    </submittedName>
</protein>
<feature type="signal peptide" evidence="3">
    <location>
        <begin position="1"/>
        <end position="20"/>
    </location>
</feature>
<evidence type="ECO:0000256" key="3">
    <source>
        <dbReference type="SAM" id="SignalP"/>
    </source>
</evidence>
<keyword evidence="2" id="KW-0812">Transmembrane</keyword>
<sequence>MKKLLILIFILTLISTPIDANNSDSDLSIQPGEIIEKQLQKLNLSELDKEVQKLNKEVEEYLPQISVKDIIKLFSKDGFRIKIIEISKGILKYFLDEIWANSKLLGQLIVLAMMVAVLKTFQSNDSAQVNNLANGIVYLVLVIIALNSFKVAIGIGKDTIRDMVDIMQAILPILLSLLVSMGNVTSAALFHPISFLIVNSLSTFIINILFPLIFLATILDIVNNLSNNFKVTGMAGLFKKGVASILGLITTIFLGTIVAQGTIATVSDGVTIRTAKYLTGSFIPVVGGFLSSTLDMVIGGSLLIKNALGVFSVFIIIVFCSFSVIKILALVFIYRLSAALIQPISDDKIVDCLNRLANNLLYIFASVAIVGVMFFVVIIIMVGAANFTVMMR</sequence>
<dbReference type="Proteomes" id="UP000093514">
    <property type="component" value="Unassembled WGS sequence"/>
</dbReference>
<keyword evidence="5" id="KW-1185">Reference proteome</keyword>
<feature type="transmembrane region" description="Helical" evidence="2">
    <location>
        <begin position="242"/>
        <end position="263"/>
    </location>
</feature>
<accession>A0A1C0A9I7</accession>
<keyword evidence="1" id="KW-0175">Coiled coil</keyword>
<dbReference type="NCBIfam" id="TIGR02829">
    <property type="entry name" value="spore_III_AE"/>
    <property type="match status" value="1"/>
</dbReference>
<feature type="transmembrane region" description="Helical" evidence="2">
    <location>
        <begin position="360"/>
        <end position="389"/>
    </location>
</feature>
<proteinExistence type="predicted"/>
<evidence type="ECO:0000256" key="2">
    <source>
        <dbReference type="SAM" id="Phobius"/>
    </source>
</evidence>
<feature type="coiled-coil region" evidence="1">
    <location>
        <begin position="37"/>
        <end position="64"/>
    </location>
</feature>
<dbReference type="AlphaFoldDB" id="A0A1C0A9I7"/>
<keyword evidence="2" id="KW-1133">Transmembrane helix</keyword>
<keyword evidence="3" id="KW-0732">Signal</keyword>
<evidence type="ECO:0000313" key="5">
    <source>
        <dbReference type="Proteomes" id="UP000093514"/>
    </source>
</evidence>
<keyword evidence="2" id="KW-0472">Membrane</keyword>
<feature type="chain" id="PRO_5038879436" evidence="3">
    <location>
        <begin position="21"/>
        <end position="392"/>
    </location>
</feature>
<organism evidence="4 5">
    <name type="scientific">Orenia metallireducens</name>
    <dbReference type="NCBI Taxonomy" id="1413210"/>
    <lineage>
        <taxon>Bacteria</taxon>
        <taxon>Bacillati</taxon>
        <taxon>Bacillota</taxon>
        <taxon>Clostridia</taxon>
        <taxon>Halanaerobiales</taxon>
        <taxon>Halobacteroidaceae</taxon>
        <taxon>Orenia</taxon>
    </lineage>
</organism>
<comment type="caution">
    <text evidence="4">The sequence shown here is derived from an EMBL/GenBank/DDBJ whole genome shotgun (WGS) entry which is preliminary data.</text>
</comment>
<dbReference type="RefSeq" id="WP_068716361.1">
    <property type="nucleotide sequence ID" value="NZ_LWDV01000008.1"/>
</dbReference>
<feature type="transmembrane region" description="Helical" evidence="2">
    <location>
        <begin position="283"/>
        <end position="304"/>
    </location>
</feature>
<name>A0A1C0A9I7_9FIRM</name>
<gene>
    <name evidence="4" type="ORF">U472_05545</name>
</gene>
<feature type="transmembrane region" description="Helical" evidence="2">
    <location>
        <begin position="169"/>
        <end position="190"/>
    </location>
</feature>